<dbReference type="RefSeq" id="XP_013355154.1">
    <property type="nucleotide sequence ID" value="XM_013499700.1"/>
</dbReference>
<proteinExistence type="predicted"/>
<reference evidence="1" key="2">
    <citation type="submission" date="2013-10" db="EMBL/GenBank/DDBJ databases">
        <authorList>
            <person name="Aslett M."/>
        </authorList>
    </citation>
    <scope>NUCLEOTIDE SEQUENCE [LARGE SCALE GENOMIC DNA]</scope>
    <source>
        <strain evidence="1">Houghton</strain>
    </source>
</reference>
<dbReference type="EMBL" id="HG684309">
    <property type="protein sequence ID" value="CDJ32589.1"/>
    <property type="molecule type" value="Genomic_DNA"/>
</dbReference>
<gene>
    <name evidence="1" type="ORF">EMH_0076180</name>
</gene>
<reference evidence="1" key="1">
    <citation type="submission" date="2013-10" db="EMBL/GenBank/DDBJ databases">
        <title>Genomic analysis of the causative agents of coccidiosis in chickens.</title>
        <authorList>
            <person name="Reid A.J."/>
            <person name="Blake D."/>
            <person name="Billington K."/>
            <person name="Browne H."/>
            <person name="Dunn M."/>
            <person name="Hung S."/>
            <person name="Kawahara F."/>
            <person name="Miranda-Saavedra D."/>
            <person name="Mourier T."/>
            <person name="Nagra H."/>
            <person name="Otto T.D."/>
            <person name="Rawlings N."/>
            <person name="Sanchez A."/>
            <person name="Sanders M."/>
            <person name="Subramaniam C."/>
            <person name="Tay Y."/>
            <person name="Dear P."/>
            <person name="Doerig C."/>
            <person name="Gruber A."/>
            <person name="Parkinson J."/>
            <person name="Shirley M."/>
            <person name="Wan K.L."/>
            <person name="Berriman M."/>
            <person name="Tomley F."/>
            <person name="Pain A."/>
        </authorList>
    </citation>
    <scope>NUCLEOTIDE SEQUENCE [LARGE SCALE GENOMIC DNA]</scope>
    <source>
        <strain evidence="1">Houghton</strain>
    </source>
</reference>
<dbReference type="AlphaFoldDB" id="U6K4H3"/>
<keyword evidence="2" id="KW-1185">Reference proteome</keyword>
<evidence type="ECO:0000313" key="2">
    <source>
        <dbReference type="Proteomes" id="UP000030744"/>
    </source>
</evidence>
<organism evidence="1 2">
    <name type="scientific">Eimeria mitis</name>
    <dbReference type="NCBI Taxonomy" id="44415"/>
    <lineage>
        <taxon>Eukaryota</taxon>
        <taxon>Sar</taxon>
        <taxon>Alveolata</taxon>
        <taxon>Apicomplexa</taxon>
        <taxon>Conoidasida</taxon>
        <taxon>Coccidia</taxon>
        <taxon>Eucoccidiorida</taxon>
        <taxon>Eimeriorina</taxon>
        <taxon>Eimeriidae</taxon>
        <taxon>Eimeria</taxon>
    </lineage>
</organism>
<protein>
    <submittedName>
        <fullName evidence="1">Uncharacterized protein</fullName>
    </submittedName>
</protein>
<accession>U6K4H3</accession>
<sequence>MGHMGLLCLRWRHQAFHTLSSLERILAESDAPGDGHDVEKRFVEEAALDEVSAGSLKKCLALVVYRSIRGSMSRRVMGGSLPEVRPLLVLCPDMGLAGLRWRHQAFHTPPSLERSLAEPTASWDADDLGKRMDEKAALQDVSAQFLRELRFVFLVLFASERHLKRR</sequence>
<dbReference type="GeneID" id="25382076"/>
<evidence type="ECO:0000313" key="1">
    <source>
        <dbReference type="EMBL" id="CDJ32589.1"/>
    </source>
</evidence>
<name>U6K4H3_9EIME</name>
<dbReference type="Proteomes" id="UP000030744">
    <property type="component" value="Unassembled WGS sequence"/>
</dbReference>
<dbReference type="VEuPathDB" id="ToxoDB:EMH_0076180"/>